<evidence type="ECO:0000256" key="1">
    <source>
        <dbReference type="ARBA" id="ARBA00022448"/>
    </source>
</evidence>
<keyword evidence="2" id="KW-0547">Nucleotide-binding</keyword>
<dbReference type="GO" id="GO:0005524">
    <property type="term" value="F:ATP binding"/>
    <property type="evidence" value="ECO:0007669"/>
    <property type="project" value="UniProtKB-KW"/>
</dbReference>
<dbReference type="InterPro" id="IPR051120">
    <property type="entry name" value="ABC_AA/LPS_Transport"/>
</dbReference>
<evidence type="ECO:0000256" key="3">
    <source>
        <dbReference type="ARBA" id="ARBA00022840"/>
    </source>
</evidence>
<evidence type="ECO:0000259" key="4">
    <source>
        <dbReference type="PROSITE" id="PS50893"/>
    </source>
</evidence>
<dbReference type="InterPro" id="IPR027417">
    <property type="entry name" value="P-loop_NTPase"/>
</dbReference>
<dbReference type="PANTHER" id="PTHR45772">
    <property type="entry name" value="CONSERVED COMPONENT OF ABC TRANSPORTER FOR NATURAL AMINO ACIDS-RELATED"/>
    <property type="match status" value="1"/>
</dbReference>
<dbReference type="GO" id="GO:0016887">
    <property type="term" value="F:ATP hydrolysis activity"/>
    <property type="evidence" value="ECO:0007669"/>
    <property type="project" value="InterPro"/>
</dbReference>
<dbReference type="AlphaFoldDB" id="A0AAE3VRV4"/>
<proteinExistence type="predicted"/>
<dbReference type="Proteomes" id="UP001229244">
    <property type="component" value="Unassembled WGS sequence"/>
</dbReference>
<dbReference type="InterPro" id="IPR032823">
    <property type="entry name" value="BCA_ABC_TP_C"/>
</dbReference>
<dbReference type="RefSeq" id="WP_306887554.1">
    <property type="nucleotide sequence ID" value="NZ_JAUSUL010000006.1"/>
</dbReference>
<gene>
    <name evidence="5" type="ORF">J2S73_004120</name>
</gene>
<organism evidence="5 6">
    <name type="scientific">Amorphus orientalis</name>
    <dbReference type="NCBI Taxonomy" id="649198"/>
    <lineage>
        <taxon>Bacteria</taxon>
        <taxon>Pseudomonadati</taxon>
        <taxon>Pseudomonadota</taxon>
        <taxon>Alphaproteobacteria</taxon>
        <taxon>Hyphomicrobiales</taxon>
        <taxon>Amorphaceae</taxon>
        <taxon>Amorphus</taxon>
    </lineage>
</organism>
<dbReference type="InterPro" id="IPR003593">
    <property type="entry name" value="AAA+_ATPase"/>
</dbReference>
<dbReference type="Pfam" id="PF12399">
    <property type="entry name" value="BCA_ABC_TP_C"/>
    <property type="match status" value="1"/>
</dbReference>
<accession>A0AAE3VRV4</accession>
<evidence type="ECO:0000256" key="2">
    <source>
        <dbReference type="ARBA" id="ARBA00022741"/>
    </source>
</evidence>
<dbReference type="CDD" id="cd03219">
    <property type="entry name" value="ABC_Mj1267_LivG_branched"/>
    <property type="match status" value="1"/>
</dbReference>
<reference evidence="5" key="1">
    <citation type="submission" date="2023-07" db="EMBL/GenBank/DDBJ databases">
        <title>Genomic Encyclopedia of Type Strains, Phase IV (KMG-IV): sequencing the most valuable type-strain genomes for metagenomic binning, comparative biology and taxonomic classification.</title>
        <authorList>
            <person name="Goeker M."/>
        </authorList>
    </citation>
    <scope>NUCLEOTIDE SEQUENCE</scope>
    <source>
        <strain evidence="5">DSM 21202</strain>
    </source>
</reference>
<dbReference type="SMART" id="SM00382">
    <property type="entry name" value="AAA"/>
    <property type="match status" value="1"/>
</dbReference>
<dbReference type="InterPro" id="IPR003439">
    <property type="entry name" value="ABC_transporter-like_ATP-bd"/>
</dbReference>
<evidence type="ECO:0000313" key="6">
    <source>
        <dbReference type="Proteomes" id="UP001229244"/>
    </source>
</evidence>
<dbReference type="PROSITE" id="PS50893">
    <property type="entry name" value="ABC_TRANSPORTER_2"/>
    <property type="match status" value="1"/>
</dbReference>
<feature type="domain" description="ABC transporter" evidence="4">
    <location>
        <begin position="6"/>
        <end position="247"/>
    </location>
</feature>
<name>A0AAE3VRV4_9HYPH</name>
<sequence>MSNPILSVQGLVKSFGGLVATDHVDLDVYPREIHALIGPNGAGKTTLIAQLCGELTHDHGTISIDGKPIDEVSVADRVKLGLARSFQVTCLLPDYTVLENVAIAVQVGSGHSFHFIKDARSDRSLVEPALAALERVGLADRAGILVANLSHGERKQLELAVALACKPRLLLLDEPMAGLGPAESAAMIKTLDGLKQEVGMLLVEHDMDAVFALADRISVLVYGRVIASGTPDEIRASDEVREAYLGASDELGEGELAC</sequence>
<dbReference type="GO" id="GO:0005886">
    <property type="term" value="C:plasma membrane"/>
    <property type="evidence" value="ECO:0007669"/>
    <property type="project" value="TreeGrafter"/>
</dbReference>
<evidence type="ECO:0000313" key="5">
    <source>
        <dbReference type="EMBL" id="MDQ0317634.1"/>
    </source>
</evidence>
<dbReference type="EMBL" id="JAUSUL010000006">
    <property type="protein sequence ID" value="MDQ0317634.1"/>
    <property type="molecule type" value="Genomic_DNA"/>
</dbReference>
<dbReference type="SUPFAM" id="SSF52540">
    <property type="entry name" value="P-loop containing nucleoside triphosphate hydrolases"/>
    <property type="match status" value="1"/>
</dbReference>
<comment type="caution">
    <text evidence="5">The sequence shown here is derived from an EMBL/GenBank/DDBJ whole genome shotgun (WGS) entry which is preliminary data.</text>
</comment>
<dbReference type="Gene3D" id="3.40.50.300">
    <property type="entry name" value="P-loop containing nucleotide triphosphate hydrolases"/>
    <property type="match status" value="1"/>
</dbReference>
<protein>
    <submittedName>
        <fullName evidence="5">Branched-chain amino acid transport system ATP-binding protein</fullName>
    </submittedName>
</protein>
<keyword evidence="3 5" id="KW-0067">ATP-binding</keyword>
<keyword evidence="1" id="KW-0813">Transport</keyword>
<dbReference type="PANTHER" id="PTHR45772:SF2">
    <property type="entry name" value="ABC TRANSPORTER ATP-BINDING PROTEIN"/>
    <property type="match status" value="1"/>
</dbReference>
<dbReference type="Pfam" id="PF00005">
    <property type="entry name" value="ABC_tran"/>
    <property type="match status" value="1"/>
</dbReference>
<keyword evidence="6" id="KW-1185">Reference proteome</keyword>